<dbReference type="GO" id="GO:0016757">
    <property type="term" value="F:glycosyltransferase activity"/>
    <property type="evidence" value="ECO:0007669"/>
    <property type="project" value="InterPro"/>
</dbReference>
<evidence type="ECO:0000313" key="1">
    <source>
        <dbReference type="EMBL" id="HJB58087.1"/>
    </source>
</evidence>
<gene>
    <name evidence="1" type="ORF">H9771_00230</name>
</gene>
<dbReference type="EMBL" id="DWXX01000004">
    <property type="protein sequence ID" value="HJB58087.1"/>
    <property type="molecule type" value="Genomic_DNA"/>
</dbReference>
<reference evidence="1" key="1">
    <citation type="journal article" date="2021" name="PeerJ">
        <title>Extensive microbial diversity within the chicken gut microbiome revealed by metagenomics and culture.</title>
        <authorList>
            <person name="Gilroy R."/>
            <person name="Ravi A."/>
            <person name="Getino M."/>
            <person name="Pursley I."/>
            <person name="Horton D.L."/>
            <person name="Alikhan N.F."/>
            <person name="Baker D."/>
            <person name="Gharbi K."/>
            <person name="Hall N."/>
            <person name="Watson M."/>
            <person name="Adriaenssens E.M."/>
            <person name="Foster-Nyarko E."/>
            <person name="Jarju S."/>
            <person name="Secka A."/>
            <person name="Antonio M."/>
            <person name="Oren A."/>
            <person name="Chaudhuri R.R."/>
            <person name="La Ragione R."/>
            <person name="Hildebrand F."/>
            <person name="Pallen M.J."/>
        </authorList>
    </citation>
    <scope>NUCLEOTIDE SEQUENCE</scope>
    <source>
        <strain evidence="1">ChiHjej9B8-13557</strain>
    </source>
</reference>
<proteinExistence type="predicted"/>
<protein>
    <submittedName>
        <fullName evidence="1">Glycosyltransferase family 8 protein</fullName>
    </submittedName>
</protein>
<name>A0A9D2MCV7_9FIRM</name>
<dbReference type="InterPro" id="IPR002495">
    <property type="entry name" value="Glyco_trans_8"/>
</dbReference>
<comment type="caution">
    <text evidence="1">The sequence shown here is derived from an EMBL/GenBank/DDBJ whole genome shotgun (WGS) entry which is preliminary data.</text>
</comment>
<dbReference type="CDD" id="cd04194">
    <property type="entry name" value="GT8_A4GalT_like"/>
    <property type="match status" value="1"/>
</dbReference>
<dbReference type="SUPFAM" id="SSF53448">
    <property type="entry name" value="Nucleotide-diphospho-sugar transferases"/>
    <property type="match status" value="1"/>
</dbReference>
<accession>A0A9D2MCV7</accession>
<dbReference type="Proteomes" id="UP000824211">
    <property type="component" value="Unassembled WGS sequence"/>
</dbReference>
<dbReference type="Gene3D" id="3.90.550.10">
    <property type="entry name" value="Spore Coat Polysaccharide Biosynthesis Protein SpsA, Chain A"/>
    <property type="match status" value="1"/>
</dbReference>
<evidence type="ECO:0000313" key="2">
    <source>
        <dbReference type="Proteomes" id="UP000824211"/>
    </source>
</evidence>
<dbReference type="AlphaFoldDB" id="A0A9D2MCV7"/>
<reference evidence="1" key="2">
    <citation type="submission" date="2021-04" db="EMBL/GenBank/DDBJ databases">
        <authorList>
            <person name="Gilroy R."/>
        </authorList>
    </citation>
    <scope>NUCLEOTIDE SEQUENCE</scope>
    <source>
        <strain evidence="1">ChiHjej9B8-13557</strain>
    </source>
</reference>
<dbReference type="InterPro" id="IPR029044">
    <property type="entry name" value="Nucleotide-diphossugar_trans"/>
</dbReference>
<sequence>MMNLLFSINRKFIPLWEQCLATILRHGGASAHDIYVLHSDLTEADGARMARALRPQDRCTLLDVPAGLFEGFPETGRYPLQIYYRLAAPLLLPEALGRILYLDVDTVVLNSLVPLYTSDFAGTAFMACSHTGRFLDRVNQARLDLEEGVPYLNSGVLMMNLALLRGTLRLDDIRDYAERYKKRLILPDQDILTALFGSRALVLDSRIYNMTDRLYIQCQCSAAPAERLSIDWVRQNTVVVHYLGKPKPWQKGYVGPLGVFYKEELARAGG</sequence>
<dbReference type="Pfam" id="PF01501">
    <property type="entry name" value="Glyco_transf_8"/>
    <property type="match status" value="1"/>
</dbReference>
<organism evidence="1 2">
    <name type="scientific">Candidatus Faecalibacterium faecipullorum</name>
    <dbReference type="NCBI Taxonomy" id="2838578"/>
    <lineage>
        <taxon>Bacteria</taxon>
        <taxon>Bacillati</taxon>
        <taxon>Bacillota</taxon>
        <taxon>Clostridia</taxon>
        <taxon>Eubacteriales</taxon>
        <taxon>Oscillospiraceae</taxon>
        <taxon>Faecalibacterium</taxon>
    </lineage>
</organism>